<evidence type="ECO:0000313" key="6">
    <source>
        <dbReference type="Proteomes" id="UP000789595"/>
    </source>
</evidence>
<evidence type="ECO:0000256" key="1">
    <source>
        <dbReference type="ARBA" id="ARBA00009191"/>
    </source>
</evidence>
<evidence type="ECO:0000256" key="2">
    <source>
        <dbReference type="ARBA" id="ARBA00022553"/>
    </source>
</evidence>
<dbReference type="PANTHER" id="PTHR10426:SF88">
    <property type="entry name" value="ADIPOCYTE PLASMA MEMBRANE-ASSOCIATED PROTEIN HEMOMUCIN-RELATED"/>
    <property type="match status" value="1"/>
</dbReference>
<protein>
    <recommendedName>
        <fullName evidence="4">Strictosidine synthase conserved region domain-containing protein</fullName>
    </recommendedName>
</protein>
<dbReference type="InterPro" id="IPR011042">
    <property type="entry name" value="6-blade_b-propeller_TolB-like"/>
</dbReference>
<evidence type="ECO:0000313" key="5">
    <source>
        <dbReference type="EMBL" id="CAH0375114.1"/>
    </source>
</evidence>
<dbReference type="OrthoDB" id="5307922at2759"/>
<dbReference type="PANTHER" id="PTHR10426">
    <property type="entry name" value="STRICTOSIDINE SYNTHASE-RELATED"/>
    <property type="match status" value="1"/>
</dbReference>
<feature type="domain" description="Strictosidine synthase conserved region" evidence="4">
    <location>
        <begin position="165"/>
        <end position="260"/>
    </location>
</feature>
<sequence length="386" mass="41492">MLKYAAAAAIAAILGSKYTSQPPPYDDGAASLIKVDARLLAGNAHGAPFPPVYKGKWALNDRLTKATRLYEGQVEGSESVATLSDGTLLTVDKYGWVWTAPRGATKATKKWYVGPGRPLGFHAVADALYVACSLKGLLKLDMSKGTLEVLANLAEDTNLPLNYVNDLDVAPNGDIYFTSSTERGVLYNARKGFYDTLHSYLQNLCKGDNTGRLLKYDAATRTTSTLLSGLWYANGVALSADYRDVMVVETNLNRVHRYSLTTGKTEVFVDKIPAMPDGISRSADGGFWIGGVVRLSPLPRLLAPYPKLRTLVSHIVGPLLPVVAKPAGLVFKVDSTGKPADALYDLSGAYVSSVSAVAQDGDALYLGNLNGDFVSRVELSPPRWNL</sequence>
<organism evidence="5 6">
    <name type="scientific">Pelagomonas calceolata</name>
    <dbReference type="NCBI Taxonomy" id="35677"/>
    <lineage>
        <taxon>Eukaryota</taxon>
        <taxon>Sar</taxon>
        <taxon>Stramenopiles</taxon>
        <taxon>Ochrophyta</taxon>
        <taxon>Pelagophyceae</taxon>
        <taxon>Pelagomonadales</taxon>
        <taxon>Pelagomonadaceae</taxon>
        <taxon>Pelagomonas</taxon>
    </lineage>
</organism>
<dbReference type="SUPFAM" id="SSF63829">
    <property type="entry name" value="Calcium-dependent phosphotriesterase"/>
    <property type="match status" value="1"/>
</dbReference>
<proteinExistence type="inferred from homology"/>
<keyword evidence="3" id="KW-0325">Glycoprotein</keyword>
<dbReference type="AlphaFoldDB" id="A0A8J2X0J6"/>
<dbReference type="GO" id="GO:0016787">
    <property type="term" value="F:hydrolase activity"/>
    <property type="evidence" value="ECO:0007669"/>
    <property type="project" value="TreeGrafter"/>
</dbReference>
<accession>A0A8J2X0J6</accession>
<name>A0A8J2X0J6_9STRA</name>
<dbReference type="InterPro" id="IPR018119">
    <property type="entry name" value="Strictosidine_synth_cons-reg"/>
</dbReference>
<dbReference type="Pfam" id="PF03088">
    <property type="entry name" value="Str_synth"/>
    <property type="match status" value="1"/>
</dbReference>
<keyword evidence="6" id="KW-1185">Reference proteome</keyword>
<comment type="similarity">
    <text evidence="1">Belongs to the strictosidine synthase family.</text>
</comment>
<dbReference type="Proteomes" id="UP000789595">
    <property type="component" value="Unassembled WGS sequence"/>
</dbReference>
<evidence type="ECO:0000256" key="3">
    <source>
        <dbReference type="ARBA" id="ARBA00023180"/>
    </source>
</evidence>
<dbReference type="Pfam" id="PF20067">
    <property type="entry name" value="SSL_N"/>
    <property type="match status" value="1"/>
</dbReference>
<evidence type="ECO:0000259" key="4">
    <source>
        <dbReference type="Pfam" id="PF03088"/>
    </source>
</evidence>
<keyword evidence="2" id="KW-0597">Phosphoprotein</keyword>
<gene>
    <name evidence="5" type="ORF">PECAL_4P24370</name>
</gene>
<dbReference type="GO" id="GO:0012505">
    <property type="term" value="C:endomembrane system"/>
    <property type="evidence" value="ECO:0007669"/>
    <property type="project" value="TreeGrafter"/>
</dbReference>
<comment type="caution">
    <text evidence="5">The sequence shown here is derived from an EMBL/GenBank/DDBJ whole genome shotgun (WGS) entry which is preliminary data.</text>
</comment>
<dbReference type="Gene3D" id="2.120.10.30">
    <property type="entry name" value="TolB, C-terminal domain"/>
    <property type="match status" value="1"/>
</dbReference>
<dbReference type="EMBL" id="CAKKNE010000004">
    <property type="protein sequence ID" value="CAH0375114.1"/>
    <property type="molecule type" value="Genomic_DNA"/>
</dbReference>
<reference evidence="5" key="1">
    <citation type="submission" date="2021-11" db="EMBL/GenBank/DDBJ databases">
        <authorList>
            <consortium name="Genoscope - CEA"/>
            <person name="William W."/>
        </authorList>
    </citation>
    <scope>NUCLEOTIDE SEQUENCE</scope>
</reference>